<feature type="transmembrane region" description="Helical" evidence="1">
    <location>
        <begin position="120"/>
        <end position="139"/>
    </location>
</feature>
<gene>
    <name evidence="2" type="ORF">ETP43_07320</name>
</gene>
<dbReference type="AlphaFoldDB" id="A0A4V1NRV2"/>
<keyword evidence="3" id="KW-1185">Reference proteome</keyword>
<dbReference type="OrthoDB" id="1765330at2"/>
<name>A0A4V1NRV2_9FIRM</name>
<dbReference type="Proteomes" id="UP000290106">
    <property type="component" value="Unassembled WGS sequence"/>
</dbReference>
<sequence length="194" mass="20927">MDYLSGINQFTQVAAQLSVLLLIVRVAFGALNCFMGYRMLKFWISVCGFFLGTGIGMTAVYVLQLSGNVKWILPLAAGGITAVLGYEVYLVGAFFLGWVLTTYGILMVVRQLDIEPKMEILLLAAGTLFGVLVGILVVKYARPCIIWLMAVSGGMSIATGVCGILQKDSGILMLLIMAVCVPAGVLFQFKTTHK</sequence>
<feature type="transmembrane region" description="Helical" evidence="1">
    <location>
        <begin position="172"/>
        <end position="189"/>
    </location>
</feature>
<dbReference type="RefSeq" id="WP_129257554.1">
    <property type="nucleotide sequence ID" value="NZ_SDKC01000001.1"/>
</dbReference>
<feature type="transmembrane region" description="Helical" evidence="1">
    <location>
        <begin position="83"/>
        <end position="108"/>
    </location>
</feature>
<organism evidence="2 3">
    <name type="scientific">Blautia faecicola</name>
    <dbReference type="NCBI Taxonomy" id="2509240"/>
    <lineage>
        <taxon>Bacteria</taxon>
        <taxon>Bacillati</taxon>
        <taxon>Bacillota</taxon>
        <taxon>Clostridia</taxon>
        <taxon>Lachnospirales</taxon>
        <taxon>Lachnospiraceae</taxon>
        <taxon>Blautia</taxon>
    </lineage>
</organism>
<proteinExistence type="predicted"/>
<keyword evidence="1" id="KW-0472">Membrane</keyword>
<keyword evidence="1" id="KW-0812">Transmembrane</keyword>
<feature type="transmembrane region" description="Helical" evidence="1">
    <location>
        <begin position="13"/>
        <end position="35"/>
    </location>
</feature>
<keyword evidence="1" id="KW-1133">Transmembrane helix</keyword>
<dbReference type="EMBL" id="SDKC01000001">
    <property type="protein sequence ID" value="RXS75045.1"/>
    <property type="molecule type" value="Genomic_DNA"/>
</dbReference>
<comment type="caution">
    <text evidence="2">The sequence shown here is derived from an EMBL/GenBank/DDBJ whole genome shotgun (WGS) entry which is preliminary data.</text>
</comment>
<evidence type="ECO:0000313" key="3">
    <source>
        <dbReference type="Proteomes" id="UP000290106"/>
    </source>
</evidence>
<evidence type="ECO:0000256" key="1">
    <source>
        <dbReference type="SAM" id="Phobius"/>
    </source>
</evidence>
<protein>
    <recommendedName>
        <fullName evidence="4">TMEM198/TM7SF3 family protein</fullName>
    </recommendedName>
</protein>
<reference evidence="2 3" key="1">
    <citation type="submission" date="2019-01" db="EMBL/GenBank/DDBJ databases">
        <title>Blautia sp. nov. KGMB01111 isolated human feces.</title>
        <authorList>
            <person name="Park J.-E."/>
            <person name="Kim J.-S."/>
            <person name="Park S.-H."/>
        </authorList>
    </citation>
    <scope>NUCLEOTIDE SEQUENCE [LARGE SCALE GENOMIC DNA]</scope>
    <source>
        <strain evidence="2 3">KGMB01111</strain>
    </source>
</reference>
<feature type="transmembrane region" description="Helical" evidence="1">
    <location>
        <begin position="42"/>
        <end position="63"/>
    </location>
</feature>
<evidence type="ECO:0008006" key="4">
    <source>
        <dbReference type="Google" id="ProtNLM"/>
    </source>
</evidence>
<accession>A0A4V1NRV2</accession>
<feature type="transmembrane region" description="Helical" evidence="1">
    <location>
        <begin position="145"/>
        <end position="165"/>
    </location>
</feature>
<evidence type="ECO:0000313" key="2">
    <source>
        <dbReference type="EMBL" id="RXS75045.1"/>
    </source>
</evidence>